<dbReference type="GO" id="GO:0016020">
    <property type="term" value="C:membrane"/>
    <property type="evidence" value="ECO:0007669"/>
    <property type="project" value="InterPro"/>
</dbReference>
<dbReference type="Pfam" id="PF02518">
    <property type="entry name" value="HATPase_c"/>
    <property type="match status" value="1"/>
</dbReference>
<protein>
    <submittedName>
        <fullName evidence="6">Histidine kinase</fullName>
    </submittedName>
</protein>
<dbReference type="InterPro" id="IPR029016">
    <property type="entry name" value="GAF-like_dom_sf"/>
</dbReference>
<dbReference type="GO" id="GO:0046983">
    <property type="term" value="F:protein dimerization activity"/>
    <property type="evidence" value="ECO:0007669"/>
    <property type="project" value="InterPro"/>
</dbReference>
<dbReference type="Pfam" id="PF13185">
    <property type="entry name" value="GAF_2"/>
    <property type="match status" value="2"/>
</dbReference>
<evidence type="ECO:0000256" key="3">
    <source>
        <dbReference type="ARBA" id="ARBA00023012"/>
    </source>
</evidence>
<sequence>MGRSANPGKGRRSQSGTLWASSDRKGTQSVTVPETRLSFPDGPRSALDQALSELVLNAQKVLATQGRLRSLLQASQAVVEELDLAAVLRRIVDVAVDLVGARYGALGVIAPNGNLEQFIHVGIPDELATSIGRLPAGHGLLGALIDDPHAIRLTHLGEDPRSSGFPAHHPPMDSFLGVPVRVRGEVYGNLYLSNQVSGAFSEEDEELLTALAATAGIAIDNARLFDETRRRQRWSAASAEISAALLSDRADASLELLADRFASLADADLVCVVLAAGESTLIVDTARGKLAKQVKGLVIPSAGTTVGRAFESGQPILTADGGASLDQPDAQLVLGPTMVIPLLASGRTHGVMTVSRSSGRPRFTTSDLEMAADFAGQASVALELARGRSAGQKLALLEDRSRIARDLHDNVIQRVFAAGIGLQAISGSVDDPNVRERIIEEVVALDVAIVEIRTAIFALTAETSRDRGSIRHRVIDLLSELASLFDQTPRLVFTGPIDLLTPPEMSDDIAAVIREGLMNVIRHADATETVVNLSVADDLVVIEVVDNGIGVVESDRRSGLANLSARAQQWGGDLVLENRARGGSRLRWTALIEPEPVRKES</sequence>
<keyword evidence="3" id="KW-0902">Two-component regulatory system</keyword>
<reference evidence="6 7" key="1">
    <citation type="submission" date="2018-01" db="EMBL/GenBank/DDBJ databases">
        <title>Cryobacterium sp. nov., from glaciers in China.</title>
        <authorList>
            <person name="Liu Q."/>
            <person name="Xin Y.-H."/>
        </authorList>
    </citation>
    <scope>NUCLEOTIDE SEQUENCE [LARGE SCALE GENOMIC DNA]</scope>
    <source>
        <strain evidence="6 7">TMB1-8</strain>
    </source>
</reference>
<dbReference type="SUPFAM" id="SSF55781">
    <property type="entry name" value="GAF domain-like"/>
    <property type="match status" value="2"/>
</dbReference>
<organism evidence="6 7">
    <name type="scientific">Cryobacterium zongtaii</name>
    <dbReference type="NCBI Taxonomy" id="1259217"/>
    <lineage>
        <taxon>Bacteria</taxon>
        <taxon>Bacillati</taxon>
        <taxon>Actinomycetota</taxon>
        <taxon>Actinomycetes</taxon>
        <taxon>Micrococcales</taxon>
        <taxon>Microbacteriaceae</taxon>
        <taxon>Cryobacterium</taxon>
    </lineage>
</organism>
<comment type="caution">
    <text evidence="6">The sequence shown here is derived from an EMBL/GenBank/DDBJ whole genome shotgun (WGS) entry which is preliminary data.</text>
</comment>
<dbReference type="InterPro" id="IPR003018">
    <property type="entry name" value="GAF"/>
</dbReference>
<dbReference type="PANTHER" id="PTHR24421">
    <property type="entry name" value="NITRATE/NITRITE SENSOR PROTEIN NARX-RELATED"/>
    <property type="match status" value="1"/>
</dbReference>
<dbReference type="GO" id="GO:0000155">
    <property type="term" value="F:phosphorelay sensor kinase activity"/>
    <property type="evidence" value="ECO:0007669"/>
    <property type="project" value="InterPro"/>
</dbReference>
<feature type="domain" description="GAF" evidence="5">
    <location>
        <begin position="83"/>
        <end position="229"/>
    </location>
</feature>
<dbReference type="OrthoDB" id="5241249at2"/>
<dbReference type="InterPro" id="IPR011712">
    <property type="entry name" value="Sig_transdc_His_kin_sub3_dim/P"/>
</dbReference>
<evidence type="ECO:0000256" key="2">
    <source>
        <dbReference type="ARBA" id="ARBA00022777"/>
    </source>
</evidence>
<evidence type="ECO:0000259" key="5">
    <source>
        <dbReference type="SMART" id="SM00065"/>
    </source>
</evidence>
<evidence type="ECO:0000256" key="1">
    <source>
        <dbReference type="ARBA" id="ARBA00022679"/>
    </source>
</evidence>
<feature type="domain" description="GAF" evidence="5">
    <location>
        <begin position="249"/>
        <end position="392"/>
    </location>
</feature>
<dbReference type="InterPro" id="IPR050482">
    <property type="entry name" value="Sensor_HK_TwoCompSys"/>
</dbReference>
<gene>
    <name evidence="6" type="ORF">C3B59_13380</name>
</gene>
<evidence type="ECO:0000256" key="4">
    <source>
        <dbReference type="SAM" id="MobiDB-lite"/>
    </source>
</evidence>
<dbReference type="InterPro" id="IPR003594">
    <property type="entry name" value="HATPase_dom"/>
</dbReference>
<dbReference type="Gene3D" id="3.30.450.40">
    <property type="match status" value="2"/>
</dbReference>
<dbReference type="Proteomes" id="UP000237104">
    <property type="component" value="Unassembled WGS sequence"/>
</dbReference>
<evidence type="ECO:0000313" key="7">
    <source>
        <dbReference type="Proteomes" id="UP000237104"/>
    </source>
</evidence>
<dbReference type="SMART" id="SM00065">
    <property type="entry name" value="GAF"/>
    <property type="match status" value="2"/>
</dbReference>
<dbReference type="SUPFAM" id="SSF55874">
    <property type="entry name" value="ATPase domain of HSP90 chaperone/DNA topoisomerase II/histidine kinase"/>
    <property type="match status" value="1"/>
</dbReference>
<dbReference type="EMBL" id="PPXF01000058">
    <property type="protein sequence ID" value="POH61610.1"/>
    <property type="molecule type" value="Genomic_DNA"/>
</dbReference>
<accession>A0A2S3Z7V7</accession>
<dbReference type="Pfam" id="PF07730">
    <property type="entry name" value="HisKA_3"/>
    <property type="match status" value="1"/>
</dbReference>
<dbReference type="AlphaFoldDB" id="A0A2S3Z7V7"/>
<dbReference type="Gene3D" id="3.30.565.10">
    <property type="entry name" value="Histidine kinase-like ATPase, C-terminal domain"/>
    <property type="match status" value="1"/>
</dbReference>
<keyword evidence="1" id="KW-0808">Transferase</keyword>
<feature type="region of interest" description="Disordered" evidence="4">
    <location>
        <begin position="1"/>
        <end position="43"/>
    </location>
</feature>
<name>A0A2S3Z7V7_9MICO</name>
<dbReference type="Gene3D" id="1.20.5.1930">
    <property type="match status" value="1"/>
</dbReference>
<dbReference type="InterPro" id="IPR036890">
    <property type="entry name" value="HATPase_C_sf"/>
</dbReference>
<proteinExistence type="predicted"/>
<dbReference type="CDD" id="cd16917">
    <property type="entry name" value="HATPase_UhpB-NarQ-NarX-like"/>
    <property type="match status" value="1"/>
</dbReference>
<keyword evidence="2 6" id="KW-0418">Kinase</keyword>
<dbReference type="PANTHER" id="PTHR24421:SF56">
    <property type="entry name" value="OXYGEN SENSOR HISTIDINE KINASE RESPONSE REGULATOR DOST"/>
    <property type="match status" value="1"/>
</dbReference>
<evidence type="ECO:0000313" key="6">
    <source>
        <dbReference type="EMBL" id="POH61610.1"/>
    </source>
</evidence>